<reference evidence="1" key="1">
    <citation type="submission" date="2021-06" db="EMBL/GenBank/DDBJ databases">
        <authorList>
            <person name="Kallberg Y."/>
            <person name="Tangrot J."/>
            <person name="Rosling A."/>
        </authorList>
    </citation>
    <scope>NUCLEOTIDE SEQUENCE</scope>
    <source>
        <strain evidence="1">MA461A</strain>
    </source>
</reference>
<accession>A0ACA9SX66</accession>
<evidence type="ECO:0000313" key="1">
    <source>
        <dbReference type="EMBL" id="CAG8849452.1"/>
    </source>
</evidence>
<sequence>ECNINIDSSEIIDSVKLSKSTNTILIQDSLNCSIIELTNNFGVNIYYHLKTDNDSSTLLL</sequence>
<evidence type="ECO:0000313" key="2">
    <source>
        <dbReference type="Proteomes" id="UP000789920"/>
    </source>
</evidence>
<gene>
    <name evidence="1" type="ORF">RPERSI_LOCUS35595</name>
</gene>
<protein>
    <submittedName>
        <fullName evidence="1">15071_t:CDS:1</fullName>
    </submittedName>
</protein>
<proteinExistence type="predicted"/>
<feature type="non-terminal residue" evidence="1">
    <location>
        <position position="1"/>
    </location>
</feature>
<dbReference type="EMBL" id="CAJVQC010165609">
    <property type="protein sequence ID" value="CAG8849452.1"/>
    <property type="molecule type" value="Genomic_DNA"/>
</dbReference>
<keyword evidence="2" id="KW-1185">Reference proteome</keyword>
<dbReference type="Proteomes" id="UP000789920">
    <property type="component" value="Unassembled WGS sequence"/>
</dbReference>
<comment type="caution">
    <text evidence="1">The sequence shown here is derived from an EMBL/GenBank/DDBJ whole genome shotgun (WGS) entry which is preliminary data.</text>
</comment>
<organism evidence="1 2">
    <name type="scientific">Racocetra persica</name>
    <dbReference type="NCBI Taxonomy" id="160502"/>
    <lineage>
        <taxon>Eukaryota</taxon>
        <taxon>Fungi</taxon>
        <taxon>Fungi incertae sedis</taxon>
        <taxon>Mucoromycota</taxon>
        <taxon>Glomeromycotina</taxon>
        <taxon>Glomeromycetes</taxon>
        <taxon>Diversisporales</taxon>
        <taxon>Gigasporaceae</taxon>
        <taxon>Racocetra</taxon>
    </lineage>
</organism>
<name>A0ACA9SX66_9GLOM</name>